<name>K3W9K2_GLOUD</name>
<proteinExistence type="predicted"/>
<dbReference type="InParanoid" id="K3W9K2"/>
<keyword evidence="1" id="KW-0175">Coiled coil</keyword>
<evidence type="ECO:0000256" key="2">
    <source>
        <dbReference type="SAM" id="MobiDB-lite"/>
    </source>
</evidence>
<feature type="compositionally biased region" description="Basic residues" evidence="2">
    <location>
        <begin position="1"/>
        <end position="12"/>
    </location>
</feature>
<dbReference type="AlphaFoldDB" id="K3W9K2"/>
<organism evidence="3 4">
    <name type="scientific">Globisporangium ultimum (strain ATCC 200006 / CBS 805.95 / DAOM BR144)</name>
    <name type="common">Pythium ultimum</name>
    <dbReference type="NCBI Taxonomy" id="431595"/>
    <lineage>
        <taxon>Eukaryota</taxon>
        <taxon>Sar</taxon>
        <taxon>Stramenopiles</taxon>
        <taxon>Oomycota</taxon>
        <taxon>Peronosporomycetes</taxon>
        <taxon>Pythiales</taxon>
        <taxon>Pythiaceae</taxon>
        <taxon>Globisporangium</taxon>
    </lineage>
</organism>
<reference evidence="4" key="1">
    <citation type="journal article" date="2010" name="Genome Biol.">
        <title>Genome sequence of the necrotrophic plant pathogen Pythium ultimum reveals original pathogenicity mechanisms and effector repertoire.</title>
        <authorList>
            <person name="Levesque C.A."/>
            <person name="Brouwer H."/>
            <person name="Cano L."/>
            <person name="Hamilton J.P."/>
            <person name="Holt C."/>
            <person name="Huitema E."/>
            <person name="Raffaele S."/>
            <person name="Robideau G.P."/>
            <person name="Thines M."/>
            <person name="Win J."/>
            <person name="Zerillo M.M."/>
            <person name="Beakes G.W."/>
            <person name="Boore J.L."/>
            <person name="Busam D."/>
            <person name="Dumas B."/>
            <person name="Ferriera S."/>
            <person name="Fuerstenberg S.I."/>
            <person name="Gachon C.M."/>
            <person name="Gaulin E."/>
            <person name="Govers F."/>
            <person name="Grenville-Briggs L."/>
            <person name="Horner N."/>
            <person name="Hostetler J."/>
            <person name="Jiang R.H."/>
            <person name="Johnson J."/>
            <person name="Krajaejun T."/>
            <person name="Lin H."/>
            <person name="Meijer H.J."/>
            <person name="Moore B."/>
            <person name="Morris P."/>
            <person name="Phuntmart V."/>
            <person name="Puiu D."/>
            <person name="Shetty J."/>
            <person name="Stajich J.E."/>
            <person name="Tripathy S."/>
            <person name="Wawra S."/>
            <person name="van West P."/>
            <person name="Whitty B.R."/>
            <person name="Coutinho P.M."/>
            <person name="Henrissat B."/>
            <person name="Martin F."/>
            <person name="Thomas P.D."/>
            <person name="Tyler B.M."/>
            <person name="De Vries R.P."/>
            <person name="Kamoun S."/>
            <person name="Yandell M."/>
            <person name="Tisserat N."/>
            <person name="Buell C.R."/>
        </authorList>
    </citation>
    <scope>NUCLEOTIDE SEQUENCE</scope>
    <source>
        <strain evidence="4">DAOM:BR144</strain>
    </source>
</reference>
<sequence length="124" mass="14840">MDAITLKRKRKEKVSTSQRQKDELSYLRAKVTQLERELRELRSEKRQREVKTPPPAQAEPQKSAALAQRRTTSLNRKMMWKLAAQRQLKEKRRAELENVQLKQQLEEQTQFTKTIERMLRKQPA</sequence>
<evidence type="ECO:0000313" key="4">
    <source>
        <dbReference type="Proteomes" id="UP000019132"/>
    </source>
</evidence>
<dbReference type="EnsemblProtists" id="PYU1_T001643">
    <property type="protein sequence ID" value="PYU1_T001643"/>
    <property type="gene ID" value="PYU1_G001642"/>
</dbReference>
<evidence type="ECO:0000313" key="3">
    <source>
        <dbReference type="EnsemblProtists" id="PYU1_T001643"/>
    </source>
</evidence>
<feature type="region of interest" description="Disordered" evidence="2">
    <location>
        <begin position="1"/>
        <end position="23"/>
    </location>
</feature>
<feature type="compositionally biased region" description="Basic and acidic residues" evidence="2">
    <location>
        <begin position="39"/>
        <end position="51"/>
    </location>
</feature>
<reference evidence="3" key="3">
    <citation type="submission" date="2015-02" db="UniProtKB">
        <authorList>
            <consortium name="EnsemblProtists"/>
        </authorList>
    </citation>
    <scope>IDENTIFICATION</scope>
    <source>
        <strain evidence="3">DAOM BR144</strain>
    </source>
</reference>
<accession>K3W9K2</accession>
<protein>
    <submittedName>
        <fullName evidence="3">Uncharacterized protein</fullName>
    </submittedName>
</protein>
<feature type="region of interest" description="Disordered" evidence="2">
    <location>
        <begin position="39"/>
        <end position="65"/>
    </location>
</feature>
<dbReference type="HOGENOM" id="CLU_2009973_0_0_1"/>
<feature type="coiled-coil region" evidence="1">
    <location>
        <begin position="84"/>
        <end position="111"/>
    </location>
</feature>
<dbReference type="Proteomes" id="UP000019132">
    <property type="component" value="Unassembled WGS sequence"/>
</dbReference>
<dbReference type="EMBL" id="GL376626">
    <property type="status" value="NOT_ANNOTATED_CDS"/>
    <property type="molecule type" value="Genomic_DNA"/>
</dbReference>
<keyword evidence="4" id="KW-1185">Reference proteome</keyword>
<evidence type="ECO:0000256" key="1">
    <source>
        <dbReference type="SAM" id="Coils"/>
    </source>
</evidence>
<reference evidence="4" key="2">
    <citation type="submission" date="2010-04" db="EMBL/GenBank/DDBJ databases">
        <authorList>
            <person name="Buell R."/>
            <person name="Hamilton J."/>
            <person name="Hostetler J."/>
        </authorList>
    </citation>
    <scope>NUCLEOTIDE SEQUENCE [LARGE SCALE GENOMIC DNA]</scope>
    <source>
        <strain evidence="4">DAOM:BR144</strain>
    </source>
</reference>
<dbReference type="VEuPathDB" id="FungiDB:PYU1_G001642"/>